<dbReference type="PANTHER" id="PTHR33442">
    <property type="entry name" value="TRANS-3-HYDROXY-L-PROLINE DEHYDRATASE"/>
    <property type="match status" value="1"/>
</dbReference>
<comment type="similarity">
    <text evidence="1">Belongs to the proline racemase family.</text>
</comment>
<dbReference type="Proteomes" id="UP000183561">
    <property type="component" value="Unassembled WGS sequence"/>
</dbReference>
<gene>
    <name evidence="3" type="ORF">SAMN04490239_5659</name>
</gene>
<feature type="active site" description="Proton donor" evidence="2">
    <location>
        <position position="267"/>
    </location>
</feature>
<dbReference type="GO" id="GO:0047580">
    <property type="term" value="F:4-hydroxyproline epimerase activity"/>
    <property type="evidence" value="ECO:0007669"/>
    <property type="project" value="TreeGrafter"/>
</dbReference>
<protein>
    <submittedName>
        <fullName evidence="3">Proline racemase</fullName>
    </submittedName>
</protein>
<dbReference type="SUPFAM" id="SSF54506">
    <property type="entry name" value="Diaminopimelate epimerase-like"/>
    <property type="match status" value="1"/>
</dbReference>
<dbReference type="InterPro" id="IPR008794">
    <property type="entry name" value="Pro_racemase_fam"/>
</dbReference>
<proteinExistence type="inferred from homology"/>
<reference evidence="4" key="1">
    <citation type="submission" date="2016-10" db="EMBL/GenBank/DDBJ databases">
        <authorList>
            <person name="Varghese N."/>
            <person name="Submissions S."/>
        </authorList>
    </citation>
    <scope>NUCLEOTIDE SEQUENCE [LARGE SCALE GENOMIC DNA]</scope>
    <source>
        <strain evidence="4">DSM 44498</strain>
    </source>
</reference>
<dbReference type="RefSeq" id="WP_072942516.1">
    <property type="nucleotide sequence ID" value="NZ_FNSV01000005.1"/>
</dbReference>
<dbReference type="SFLD" id="SFLDS00028">
    <property type="entry name" value="Proline_Racemase"/>
    <property type="match status" value="1"/>
</dbReference>
<dbReference type="EMBL" id="FNSV01000005">
    <property type="protein sequence ID" value="SEC83841.1"/>
    <property type="molecule type" value="Genomic_DNA"/>
</dbReference>
<dbReference type="Pfam" id="PF05544">
    <property type="entry name" value="Pro_racemase"/>
    <property type="match status" value="1"/>
</dbReference>
<dbReference type="OrthoDB" id="181267at2"/>
<name>A0A1H4VTU7_9NOCA</name>
<sequence length="370" mass="39389">MIPRQTINAVDVHAAGEPGRVLIGSHLHVKGATMADRLQYCREHLDDLRLLMLHEPRGYPGLCAVLVLPPVNPDSDFGMVVLEQGGFRPMSGSNLICAVTALLETSTLPVQEPVTKLKVDTAVGVVHVRADIAGGRVVRVTFDNVPAFAVAIDHPLELPEYGTVPVDIVFGGQFFVQAKAADLGVELVPGAAKDLARAGAVLRTVAQRDVAVRHPFNPDIDHVALTMIHGPSPTPGVSGRNTVVLPNGTVDLDDPTTWTGALDRSPCGTGTCGRMAAKHARGELALGEQFVHESLPGTTFTGTLTDITDVGPHRAVLPSVSGRGWITGFNQYVLDADDPFPRGYTLGDLWGPESQGDDARQLLDQLDLEN</sequence>
<evidence type="ECO:0000256" key="2">
    <source>
        <dbReference type="PIRSR" id="PIRSR029792-1"/>
    </source>
</evidence>
<dbReference type="AlphaFoldDB" id="A0A1H4VTU7"/>
<evidence type="ECO:0000313" key="4">
    <source>
        <dbReference type="Proteomes" id="UP000183561"/>
    </source>
</evidence>
<evidence type="ECO:0000256" key="1">
    <source>
        <dbReference type="ARBA" id="ARBA00007529"/>
    </source>
</evidence>
<keyword evidence="4" id="KW-1185">Reference proteome</keyword>
<accession>A0A1H4VTU7</accession>
<organism evidence="3 4">
    <name type="scientific">Rhodococcus koreensis</name>
    <dbReference type="NCBI Taxonomy" id="99653"/>
    <lineage>
        <taxon>Bacteria</taxon>
        <taxon>Bacillati</taxon>
        <taxon>Actinomycetota</taxon>
        <taxon>Actinomycetes</taxon>
        <taxon>Mycobacteriales</taxon>
        <taxon>Nocardiaceae</taxon>
        <taxon>Rhodococcus</taxon>
    </lineage>
</organism>
<dbReference type="Gene3D" id="3.10.310.10">
    <property type="entry name" value="Diaminopimelate Epimerase, Chain A, domain 1"/>
    <property type="match status" value="2"/>
</dbReference>
<evidence type="ECO:0000313" key="3">
    <source>
        <dbReference type="EMBL" id="SEC83841.1"/>
    </source>
</evidence>
<dbReference type="PIRSF" id="PIRSF029792">
    <property type="entry name" value="Pro_racemase"/>
    <property type="match status" value="1"/>
</dbReference>
<dbReference type="PANTHER" id="PTHR33442:SF5">
    <property type="entry name" value="BIFUNCTIONAL TRANS-3-HYDROXY-L-PROLINE DEHYDRATASE_2-EPIMERASE"/>
    <property type="match status" value="1"/>
</dbReference>
<feature type="active site" description="Proton acceptor" evidence="2">
    <location>
        <position position="91"/>
    </location>
</feature>